<evidence type="ECO:0000256" key="1">
    <source>
        <dbReference type="ARBA" id="ARBA00022490"/>
    </source>
</evidence>
<sequence>MIKTYFVTGTDTSVGKTLASCALLQAASKFGYNPVGYKPVSSGGKITSSGLRNNDALALQANSYFNLSYDFINPISFQEEAPPNIISKKIGKPIEFSLMSSGLKKLQLLSKWIIIEGAGGWFTPLSMDKTYADWVLEHRLSVILVVAIKLGCINHALLTAKSILSSGLSLLGWIANEIENDVIYKNEYLLTLDYMIEAPCLGVIPYLGLNKIKLFLGDYLNLSLLI</sequence>
<dbReference type="FunFam" id="3.40.50.300:FF:000292">
    <property type="entry name" value="ATP-dependent dethiobiotin synthetase BioD"/>
    <property type="match status" value="1"/>
</dbReference>
<dbReference type="InterPro" id="IPR027417">
    <property type="entry name" value="P-loop_NTPase"/>
</dbReference>
<name>A0A0M6WAG3_9GAMM</name>
<dbReference type="EC" id="6.3.3.3" evidence="8"/>
<feature type="binding site" evidence="8">
    <location>
        <position position="17"/>
    </location>
    <ligand>
        <name>Mg(2+)</name>
        <dbReference type="ChEBI" id="CHEBI:18420"/>
    </ligand>
</feature>
<evidence type="ECO:0000313" key="10">
    <source>
        <dbReference type="Proteomes" id="UP000242301"/>
    </source>
</evidence>
<comment type="subcellular location">
    <subcellularLocation>
        <location evidence="8">Cytoplasm</location>
    </subcellularLocation>
</comment>
<evidence type="ECO:0000256" key="2">
    <source>
        <dbReference type="ARBA" id="ARBA00022598"/>
    </source>
</evidence>
<evidence type="ECO:0000256" key="6">
    <source>
        <dbReference type="ARBA" id="ARBA00022840"/>
    </source>
</evidence>
<dbReference type="GO" id="GO:0009102">
    <property type="term" value="P:biotin biosynthetic process"/>
    <property type="evidence" value="ECO:0007669"/>
    <property type="project" value="UniProtKB-UniRule"/>
</dbReference>
<comment type="cofactor">
    <cofactor evidence="8">
        <name>Mg(2+)</name>
        <dbReference type="ChEBI" id="CHEBI:18420"/>
    </cofactor>
</comment>
<dbReference type="GO" id="GO:0005524">
    <property type="term" value="F:ATP binding"/>
    <property type="evidence" value="ECO:0007669"/>
    <property type="project" value="UniProtKB-UniRule"/>
</dbReference>
<feature type="binding site" evidence="8">
    <location>
        <position position="42"/>
    </location>
    <ligand>
        <name>substrate</name>
    </ligand>
</feature>
<dbReference type="GO" id="GO:0004141">
    <property type="term" value="F:dethiobiotin synthase activity"/>
    <property type="evidence" value="ECO:0007669"/>
    <property type="project" value="UniProtKB-UniRule"/>
</dbReference>
<dbReference type="PANTHER" id="PTHR43210:SF5">
    <property type="entry name" value="DETHIOBIOTIN SYNTHETASE"/>
    <property type="match status" value="1"/>
</dbReference>
<dbReference type="Proteomes" id="UP000242301">
    <property type="component" value="Unassembled WGS sequence"/>
</dbReference>
<dbReference type="Gene3D" id="3.40.50.300">
    <property type="entry name" value="P-loop containing nucleotide triphosphate hydrolases"/>
    <property type="match status" value="1"/>
</dbReference>
<keyword evidence="3 8" id="KW-0479">Metal-binding</keyword>
<comment type="subunit">
    <text evidence="8">Homodimer.</text>
</comment>
<comment type="function">
    <text evidence="8">Catalyzes a mechanistically unusual reaction, the ATP-dependent insertion of CO2 between the N7 and N8 nitrogen atoms of 7,8-diaminopelargonic acid (DAPA, also called 7,8-diammoniononanoate) to form a ureido ring.</text>
</comment>
<dbReference type="AlphaFoldDB" id="A0A0M6WAG3"/>
<keyword evidence="1 8" id="KW-0963">Cytoplasm</keyword>
<keyword evidence="10" id="KW-1185">Reference proteome</keyword>
<protein>
    <recommendedName>
        <fullName evidence="8">ATP-dependent dethiobiotin synthetase BioD</fullName>
        <ecNumber evidence="8">6.3.3.3</ecNumber>
    </recommendedName>
    <alternativeName>
        <fullName evidence="8">DTB synthetase</fullName>
        <shortName evidence="8">DTBS</shortName>
    </alternativeName>
    <alternativeName>
        <fullName evidence="8">Dethiobiotin synthase</fullName>
    </alternativeName>
</protein>
<organism evidence="9 10">
    <name type="scientific">Candidatus Providencia siddallii</name>
    <dbReference type="NCBI Taxonomy" id="1715285"/>
    <lineage>
        <taxon>Bacteria</taxon>
        <taxon>Pseudomonadati</taxon>
        <taxon>Pseudomonadota</taxon>
        <taxon>Gammaproteobacteria</taxon>
        <taxon>Enterobacterales</taxon>
        <taxon>Morganellaceae</taxon>
        <taxon>Providencia</taxon>
    </lineage>
</organism>
<dbReference type="InterPro" id="IPR004472">
    <property type="entry name" value="DTB_synth_BioD"/>
</dbReference>
<feature type="binding site" evidence="8">
    <location>
        <begin position="176"/>
        <end position="177"/>
    </location>
    <ligand>
        <name>ATP</name>
        <dbReference type="ChEBI" id="CHEBI:30616"/>
    </ligand>
</feature>
<feature type="binding site" evidence="8">
    <location>
        <position position="55"/>
    </location>
    <ligand>
        <name>ATP</name>
        <dbReference type="ChEBI" id="CHEBI:30616"/>
    </ligand>
</feature>
<keyword evidence="5 8" id="KW-0093">Biotin biosynthesis</keyword>
<dbReference type="HAMAP" id="MF_00336">
    <property type="entry name" value="BioD"/>
    <property type="match status" value="1"/>
</dbReference>
<comment type="caution">
    <text evidence="8">Lacks conserved residue(s) required for the propagation of feature annotation.</text>
</comment>
<feature type="binding site" evidence="8">
    <location>
        <begin position="116"/>
        <end position="119"/>
    </location>
    <ligand>
        <name>ATP</name>
        <dbReference type="ChEBI" id="CHEBI:30616"/>
    </ligand>
</feature>
<comment type="pathway">
    <text evidence="8">Cofactor biosynthesis; biotin biosynthesis; biotin from 7,8-diaminononanoate: step 1/2.</text>
</comment>
<keyword evidence="6 8" id="KW-0067">ATP-binding</keyword>
<dbReference type="GO" id="GO:0042803">
    <property type="term" value="F:protein homodimerization activity"/>
    <property type="evidence" value="ECO:0007669"/>
    <property type="project" value="UniProtKB-ARBA"/>
</dbReference>
<keyword evidence="4 8" id="KW-0547">Nucleotide-binding</keyword>
<evidence type="ECO:0000256" key="5">
    <source>
        <dbReference type="ARBA" id="ARBA00022756"/>
    </source>
</evidence>
<dbReference type="Pfam" id="PF13500">
    <property type="entry name" value="AAA_26"/>
    <property type="match status" value="1"/>
</dbReference>
<comment type="catalytic activity">
    <reaction evidence="8">
        <text>(7R,8S)-7,8-diammoniononanoate + CO2 + ATP = (4R,5S)-dethiobiotin + ADP + phosphate + 3 H(+)</text>
        <dbReference type="Rhea" id="RHEA:15805"/>
        <dbReference type="ChEBI" id="CHEBI:15378"/>
        <dbReference type="ChEBI" id="CHEBI:16526"/>
        <dbReference type="ChEBI" id="CHEBI:30616"/>
        <dbReference type="ChEBI" id="CHEBI:43474"/>
        <dbReference type="ChEBI" id="CHEBI:149469"/>
        <dbReference type="ChEBI" id="CHEBI:149473"/>
        <dbReference type="ChEBI" id="CHEBI:456216"/>
        <dbReference type="EC" id="6.3.3.3"/>
    </reaction>
</comment>
<feature type="binding site" evidence="8">
    <location>
        <begin position="205"/>
        <end position="207"/>
    </location>
    <ligand>
        <name>ATP</name>
        <dbReference type="ChEBI" id="CHEBI:30616"/>
    </ligand>
</feature>
<feature type="binding site" evidence="8">
    <location>
        <position position="55"/>
    </location>
    <ligand>
        <name>Mg(2+)</name>
        <dbReference type="ChEBI" id="CHEBI:18420"/>
    </ligand>
</feature>
<keyword evidence="2 8" id="KW-0436">Ligase</keyword>
<evidence type="ECO:0000256" key="8">
    <source>
        <dbReference type="HAMAP-Rule" id="MF_00336"/>
    </source>
</evidence>
<evidence type="ECO:0000256" key="4">
    <source>
        <dbReference type="ARBA" id="ARBA00022741"/>
    </source>
</evidence>
<evidence type="ECO:0000256" key="3">
    <source>
        <dbReference type="ARBA" id="ARBA00022723"/>
    </source>
</evidence>
<dbReference type="STRING" id="1715285.SOFFGTOCOR_0552"/>
<dbReference type="PIRSF" id="PIRSF006755">
    <property type="entry name" value="DTB_synth"/>
    <property type="match status" value="1"/>
</dbReference>
<dbReference type="EMBL" id="CVRF01000003">
    <property type="protein sequence ID" value="CRK85955.1"/>
    <property type="molecule type" value="Genomic_DNA"/>
</dbReference>
<accession>A0A0M6WAG3</accession>
<evidence type="ECO:0000313" key="9">
    <source>
        <dbReference type="EMBL" id="CRK85955.1"/>
    </source>
</evidence>
<feature type="binding site" evidence="8">
    <location>
        <begin position="13"/>
        <end position="18"/>
    </location>
    <ligand>
        <name>ATP</name>
        <dbReference type="ChEBI" id="CHEBI:30616"/>
    </ligand>
</feature>
<reference evidence="10" key="1">
    <citation type="submission" date="2015-05" db="EMBL/GenBank/DDBJ databases">
        <authorList>
            <person name="Manzano-Marin A."/>
        </authorList>
    </citation>
    <scope>NUCLEOTIDE SEQUENCE [LARGE SCALE GENOMIC DNA]</scope>
    <source>
        <strain evidence="10">officinalis</strain>
    </source>
</reference>
<evidence type="ECO:0000256" key="7">
    <source>
        <dbReference type="ARBA" id="ARBA00022842"/>
    </source>
</evidence>
<feature type="active site" evidence="8">
    <location>
        <position position="38"/>
    </location>
</feature>
<dbReference type="NCBIfam" id="TIGR00347">
    <property type="entry name" value="bioD"/>
    <property type="match status" value="1"/>
</dbReference>
<dbReference type="GO" id="GO:0000287">
    <property type="term" value="F:magnesium ion binding"/>
    <property type="evidence" value="ECO:0007669"/>
    <property type="project" value="UniProtKB-UniRule"/>
</dbReference>
<gene>
    <name evidence="9" type="primary">bioD1</name>
    <name evidence="8" type="synonym">bioD</name>
    <name evidence="9" type="ORF">SOFFGTOCOR_0552</name>
</gene>
<dbReference type="PANTHER" id="PTHR43210">
    <property type="entry name" value="DETHIOBIOTIN SYNTHETASE"/>
    <property type="match status" value="1"/>
</dbReference>
<dbReference type="UniPathway" id="UPA00078">
    <property type="reaction ID" value="UER00161"/>
</dbReference>
<proteinExistence type="inferred from homology"/>
<dbReference type="CDD" id="cd03109">
    <property type="entry name" value="DTBS"/>
    <property type="match status" value="1"/>
</dbReference>
<keyword evidence="7 8" id="KW-0460">Magnesium</keyword>
<comment type="similarity">
    <text evidence="8">Belongs to the dethiobiotin synthetase family.</text>
</comment>
<dbReference type="SUPFAM" id="SSF52540">
    <property type="entry name" value="P-loop containing nucleoside triphosphate hydrolases"/>
    <property type="match status" value="1"/>
</dbReference>
<feature type="binding site" evidence="8">
    <location>
        <position position="116"/>
    </location>
    <ligand>
        <name>Mg(2+)</name>
        <dbReference type="ChEBI" id="CHEBI:18420"/>
    </ligand>
</feature>
<dbReference type="GO" id="GO:0005829">
    <property type="term" value="C:cytosol"/>
    <property type="evidence" value="ECO:0007669"/>
    <property type="project" value="TreeGrafter"/>
</dbReference>